<reference evidence="1" key="1">
    <citation type="submission" date="2023-10" db="EMBL/GenBank/DDBJ databases">
        <title>Genome assembly of Pristionchus species.</title>
        <authorList>
            <person name="Yoshida K."/>
            <person name="Sommer R.J."/>
        </authorList>
    </citation>
    <scope>NUCLEOTIDE SEQUENCE</scope>
    <source>
        <strain evidence="1">RS0144</strain>
    </source>
</reference>
<feature type="non-terminal residue" evidence="1">
    <location>
        <position position="1"/>
    </location>
</feature>
<proteinExistence type="predicted"/>
<dbReference type="Proteomes" id="UP001432027">
    <property type="component" value="Unassembled WGS sequence"/>
</dbReference>
<name>A0AAV5T7G2_9BILA</name>
<evidence type="ECO:0000313" key="1">
    <source>
        <dbReference type="EMBL" id="GMS91505.1"/>
    </source>
</evidence>
<dbReference type="EMBL" id="BTSX01000003">
    <property type="protein sequence ID" value="GMS91505.1"/>
    <property type="molecule type" value="Genomic_DNA"/>
</dbReference>
<protein>
    <submittedName>
        <fullName evidence="1">Uncharacterized protein</fullName>
    </submittedName>
</protein>
<comment type="caution">
    <text evidence="1">The sequence shown here is derived from an EMBL/GenBank/DDBJ whole genome shotgun (WGS) entry which is preliminary data.</text>
</comment>
<gene>
    <name evidence="1" type="ORF">PENTCL1PPCAC_13680</name>
</gene>
<keyword evidence="2" id="KW-1185">Reference proteome</keyword>
<evidence type="ECO:0000313" key="2">
    <source>
        <dbReference type="Proteomes" id="UP001432027"/>
    </source>
</evidence>
<organism evidence="1 2">
    <name type="scientific">Pristionchus entomophagus</name>
    <dbReference type="NCBI Taxonomy" id="358040"/>
    <lineage>
        <taxon>Eukaryota</taxon>
        <taxon>Metazoa</taxon>
        <taxon>Ecdysozoa</taxon>
        <taxon>Nematoda</taxon>
        <taxon>Chromadorea</taxon>
        <taxon>Rhabditida</taxon>
        <taxon>Rhabditina</taxon>
        <taxon>Diplogasteromorpha</taxon>
        <taxon>Diplogasteroidea</taxon>
        <taxon>Neodiplogasteridae</taxon>
        <taxon>Pristionchus</taxon>
    </lineage>
</organism>
<dbReference type="AlphaFoldDB" id="A0AAV5T7G2"/>
<accession>A0AAV5T7G2</accession>
<sequence length="124" mass="14405">ATDLLCLRNALLDGGCKLEALTIDLKHGIRHDFIKKCFNVTIFEKFEPMQTIEYQNPPILHPVQLYAFNNDIPGNTVHFEREIKTEIEANRFSLLKVNGYTICELITVMSDIRLNHTYTYDIFL</sequence>